<feature type="transmembrane region" description="Helical" evidence="5">
    <location>
        <begin position="7"/>
        <end position="29"/>
    </location>
</feature>
<evidence type="ECO:0000256" key="4">
    <source>
        <dbReference type="ARBA" id="ARBA00023136"/>
    </source>
</evidence>
<dbReference type="Pfam" id="PF07869">
    <property type="entry name" value="DUF1656"/>
    <property type="match status" value="1"/>
</dbReference>
<dbReference type="RefSeq" id="WP_116568632.1">
    <property type="nucleotide sequence ID" value="NZ_QDKP01000049.1"/>
</dbReference>
<keyword evidence="7" id="KW-1185">Reference proteome</keyword>
<evidence type="ECO:0000256" key="1">
    <source>
        <dbReference type="ARBA" id="ARBA00022475"/>
    </source>
</evidence>
<name>A0A2T9J784_9CAUL</name>
<keyword evidence="1" id="KW-1003">Cell membrane</keyword>
<dbReference type="Proteomes" id="UP000244913">
    <property type="component" value="Unassembled WGS sequence"/>
</dbReference>
<evidence type="ECO:0000313" key="6">
    <source>
        <dbReference type="EMBL" id="PVM77421.1"/>
    </source>
</evidence>
<comment type="caution">
    <text evidence="6">The sequence shown here is derived from an EMBL/GenBank/DDBJ whole genome shotgun (WGS) entry which is preliminary data.</text>
</comment>
<dbReference type="AlphaFoldDB" id="A0A2T9J784"/>
<dbReference type="EMBL" id="QDKP01000049">
    <property type="protein sequence ID" value="PVM77421.1"/>
    <property type="molecule type" value="Genomic_DNA"/>
</dbReference>
<keyword evidence="3 5" id="KW-1133">Transmembrane helix</keyword>
<evidence type="ECO:0000256" key="5">
    <source>
        <dbReference type="SAM" id="Phobius"/>
    </source>
</evidence>
<reference evidence="6 7" key="1">
    <citation type="submission" date="2018-04" db="EMBL/GenBank/DDBJ databases">
        <title>The genome sequence of Caulobacter sp. 736.</title>
        <authorList>
            <person name="Gao J."/>
            <person name="Sun J."/>
        </authorList>
    </citation>
    <scope>NUCLEOTIDE SEQUENCE [LARGE SCALE GENOMIC DNA]</scope>
    <source>
        <strain evidence="6 7">736</strain>
    </source>
</reference>
<sequence length="66" mass="7302">MTGEYNIDGVFLSSVLVSAVAALVAAFVLRRVLSWAGAYRFVWHPALFDTALFVILWAAVVAFVRR</sequence>
<dbReference type="InterPro" id="IPR012451">
    <property type="entry name" value="DUF1656"/>
</dbReference>
<organism evidence="6 7">
    <name type="scientific">Caulobacter radicis</name>
    <dbReference type="NCBI Taxonomy" id="2172650"/>
    <lineage>
        <taxon>Bacteria</taxon>
        <taxon>Pseudomonadati</taxon>
        <taxon>Pseudomonadota</taxon>
        <taxon>Alphaproteobacteria</taxon>
        <taxon>Caulobacterales</taxon>
        <taxon>Caulobacteraceae</taxon>
        <taxon>Caulobacter</taxon>
    </lineage>
</organism>
<keyword evidence="2 5" id="KW-0812">Transmembrane</keyword>
<feature type="transmembrane region" description="Helical" evidence="5">
    <location>
        <begin position="41"/>
        <end position="64"/>
    </location>
</feature>
<evidence type="ECO:0000256" key="2">
    <source>
        <dbReference type="ARBA" id="ARBA00022692"/>
    </source>
</evidence>
<accession>A0A2T9J784</accession>
<evidence type="ECO:0000313" key="7">
    <source>
        <dbReference type="Proteomes" id="UP000244913"/>
    </source>
</evidence>
<proteinExistence type="predicted"/>
<gene>
    <name evidence="6" type="ORF">DDF65_15900</name>
</gene>
<keyword evidence="4 5" id="KW-0472">Membrane</keyword>
<evidence type="ECO:0000256" key="3">
    <source>
        <dbReference type="ARBA" id="ARBA00022989"/>
    </source>
</evidence>
<protein>
    <submittedName>
        <fullName evidence="6">DUF1656 domain-containing protein</fullName>
    </submittedName>
</protein>